<accession>A0A814WIA9</accession>
<dbReference type="Gene3D" id="1.10.600.10">
    <property type="entry name" value="Farnesyl Diphosphate Synthase"/>
    <property type="match status" value="1"/>
</dbReference>
<dbReference type="InterPro" id="IPR002060">
    <property type="entry name" value="Squ/phyt_synthse"/>
</dbReference>
<name>A0A814WIA9_ADIRI</name>
<sequence length="396" mass="45736">MNYCTAFTRAILLPTLALPQEYLDAFRSIRLTLECRYREYHLVSCALPSSIKQDWYAYATFTIAADDLIDETSDVETSSKNLTMMNEWLELVYSSLDEDLENDSVDLEVLRRQGPSTSLISFLDPEKSRAITLFLHQKVPVEAQASFLVFPTIAHRTPRYIINELFYGFKSEIGKQKAKTSTAMFKNEEELIHYSRQVTGFAGEYVAWSFLSHGCVHSVPDDNFMETRYRLLVKFNDLATSINMTLTARDIRKDAEKYGRVNIPVDWFNEQKPLHFRTLTMNPKIFPSRYVNHLLTLLEGSSKNSNLDLNTVPYETYAALLVDLGGLFYQKSIPECNLLSRNLRGHIRALIELNRESAHCILNYYLRNLQSSSVARGKLSKWRMIWIIIKALYLGR</sequence>
<evidence type="ECO:0000313" key="2">
    <source>
        <dbReference type="Proteomes" id="UP000663828"/>
    </source>
</evidence>
<dbReference type="EMBL" id="CAJNOR010001785">
    <property type="protein sequence ID" value="CAF1198868.1"/>
    <property type="molecule type" value="Genomic_DNA"/>
</dbReference>
<dbReference type="InterPro" id="IPR008949">
    <property type="entry name" value="Isoprenoid_synthase_dom_sf"/>
</dbReference>
<proteinExistence type="predicted"/>
<dbReference type="Pfam" id="PF00494">
    <property type="entry name" value="SQS_PSY"/>
    <property type="match status" value="1"/>
</dbReference>
<keyword evidence="2" id="KW-1185">Reference proteome</keyword>
<organism evidence="1 2">
    <name type="scientific">Adineta ricciae</name>
    <name type="common">Rotifer</name>
    <dbReference type="NCBI Taxonomy" id="249248"/>
    <lineage>
        <taxon>Eukaryota</taxon>
        <taxon>Metazoa</taxon>
        <taxon>Spiralia</taxon>
        <taxon>Gnathifera</taxon>
        <taxon>Rotifera</taxon>
        <taxon>Eurotatoria</taxon>
        <taxon>Bdelloidea</taxon>
        <taxon>Adinetida</taxon>
        <taxon>Adinetidae</taxon>
        <taxon>Adineta</taxon>
    </lineage>
</organism>
<dbReference type="Proteomes" id="UP000663828">
    <property type="component" value="Unassembled WGS sequence"/>
</dbReference>
<dbReference type="AlphaFoldDB" id="A0A814WIA9"/>
<evidence type="ECO:0000313" key="1">
    <source>
        <dbReference type="EMBL" id="CAF1198868.1"/>
    </source>
</evidence>
<protein>
    <submittedName>
        <fullName evidence="1">Uncharacterized protein</fullName>
    </submittedName>
</protein>
<gene>
    <name evidence="1" type="ORF">XAT740_LOCUS23557</name>
</gene>
<comment type="caution">
    <text evidence="1">The sequence shown here is derived from an EMBL/GenBank/DDBJ whole genome shotgun (WGS) entry which is preliminary data.</text>
</comment>
<dbReference type="SUPFAM" id="SSF48576">
    <property type="entry name" value="Terpenoid synthases"/>
    <property type="match status" value="1"/>
</dbReference>
<reference evidence="1" key="1">
    <citation type="submission" date="2021-02" db="EMBL/GenBank/DDBJ databases">
        <authorList>
            <person name="Nowell W R."/>
        </authorList>
    </citation>
    <scope>NUCLEOTIDE SEQUENCE</scope>
</reference>